<comment type="caution">
    <text evidence="1">The sequence shown here is derived from an EMBL/GenBank/DDBJ whole genome shotgun (WGS) entry which is preliminary data.</text>
</comment>
<dbReference type="Proteomes" id="UP001234178">
    <property type="component" value="Unassembled WGS sequence"/>
</dbReference>
<accession>A0ABQ9ZND6</accession>
<dbReference type="EMBL" id="JAOYFB010000004">
    <property type="protein sequence ID" value="KAK4014452.1"/>
    <property type="molecule type" value="Genomic_DNA"/>
</dbReference>
<evidence type="ECO:0000313" key="1">
    <source>
        <dbReference type="EMBL" id="KAK4014452.1"/>
    </source>
</evidence>
<gene>
    <name evidence="1" type="ORF">OUZ56_026975</name>
</gene>
<keyword evidence="2" id="KW-1185">Reference proteome</keyword>
<name>A0ABQ9ZND6_9CRUS</name>
<sequence length="85" mass="9502">MQFLVPRGTISTICLRSSGGSPELVVVLFVVEADAVPSTWWEEIKLVLPEIQMQFLKEMGKETTVSVPRVFTNWCSITNDSSIPM</sequence>
<organism evidence="1 2">
    <name type="scientific">Daphnia magna</name>
    <dbReference type="NCBI Taxonomy" id="35525"/>
    <lineage>
        <taxon>Eukaryota</taxon>
        <taxon>Metazoa</taxon>
        <taxon>Ecdysozoa</taxon>
        <taxon>Arthropoda</taxon>
        <taxon>Crustacea</taxon>
        <taxon>Branchiopoda</taxon>
        <taxon>Diplostraca</taxon>
        <taxon>Cladocera</taxon>
        <taxon>Anomopoda</taxon>
        <taxon>Daphniidae</taxon>
        <taxon>Daphnia</taxon>
    </lineage>
</organism>
<reference evidence="1 2" key="1">
    <citation type="journal article" date="2023" name="Nucleic Acids Res.">
        <title>The hologenome of Daphnia magna reveals possible DNA methylation and microbiome-mediated evolution of the host genome.</title>
        <authorList>
            <person name="Chaturvedi A."/>
            <person name="Li X."/>
            <person name="Dhandapani V."/>
            <person name="Marshall H."/>
            <person name="Kissane S."/>
            <person name="Cuenca-Cambronero M."/>
            <person name="Asole G."/>
            <person name="Calvet F."/>
            <person name="Ruiz-Romero M."/>
            <person name="Marangio P."/>
            <person name="Guigo R."/>
            <person name="Rago D."/>
            <person name="Mirbahai L."/>
            <person name="Eastwood N."/>
            <person name="Colbourne J.K."/>
            <person name="Zhou J."/>
            <person name="Mallon E."/>
            <person name="Orsini L."/>
        </authorList>
    </citation>
    <scope>NUCLEOTIDE SEQUENCE [LARGE SCALE GENOMIC DNA]</scope>
    <source>
        <strain evidence="1">LRV0_1</strain>
    </source>
</reference>
<protein>
    <submittedName>
        <fullName evidence="1">Uncharacterized protein</fullName>
    </submittedName>
</protein>
<proteinExistence type="predicted"/>
<evidence type="ECO:0000313" key="2">
    <source>
        <dbReference type="Proteomes" id="UP001234178"/>
    </source>
</evidence>